<dbReference type="InterPro" id="IPR039425">
    <property type="entry name" value="RNA_pol_sigma-70-like"/>
</dbReference>
<dbReference type="PANTHER" id="PTHR43133:SF51">
    <property type="entry name" value="RNA POLYMERASE SIGMA FACTOR"/>
    <property type="match status" value="1"/>
</dbReference>
<comment type="caution">
    <text evidence="7">The sequence shown here is derived from an EMBL/GenBank/DDBJ whole genome shotgun (WGS) entry which is preliminary data.</text>
</comment>
<dbReference type="Gene3D" id="1.10.1740.10">
    <property type="match status" value="1"/>
</dbReference>
<accession>A0A369AYY6</accession>
<gene>
    <name evidence="7" type="ORF">DFR58_11788</name>
</gene>
<dbReference type="InterPro" id="IPR036388">
    <property type="entry name" value="WH-like_DNA-bd_sf"/>
</dbReference>
<evidence type="ECO:0000259" key="6">
    <source>
        <dbReference type="Pfam" id="PF08281"/>
    </source>
</evidence>
<dbReference type="Pfam" id="PF08281">
    <property type="entry name" value="Sigma70_r4_2"/>
    <property type="match status" value="1"/>
</dbReference>
<keyword evidence="8" id="KW-1185">Reference proteome</keyword>
<evidence type="ECO:0000256" key="2">
    <source>
        <dbReference type="ARBA" id="ARBA00023015"/>
    </source>
</evidence>
<organism evidence="7 8">
    <name type="scientific">Anaerobacterium chartisolvens</name>
    <dbReference type="NCBI Taxonomy" id="1297424"/>
    <lineage>
        <taxon>Bacteria</taxon>
        <taxon>Bacillati</taxon>
        <taxon>Bacillota</taxon>
        <taxon>Clostridia</taxon>
        <taxon>Eubacteriales</taxon>
        <taxon>Oscillospiraceae</taxon>
        <taxon>Anaerobacterium</taxon>
    </lineage>
</organism>
<keyword evidence="4" id="KW-0804">Transcription</keyword>
<evidence type="ECO:0000256" key="1">
    <source>
        <dbReference type="ARBA" id="ARBA00010641"/>
    </source>
</evidence>
<dbReference type="SUPFAM" id="SSF88659">
    <property type="entry name" value="Sigma3 and sigma4 domains of RNA polymerase sigma factors"/>
    <property type="match status" value="1"/>
</dbReference>
<dbReference type="NCBIfam" id="TIGR02937">
    <property type="entry name" value="sigma70-ECF"/>
    <property type="match status" value="1"/>
</dbReference>
<evidence type="ECO:0000256" key="3">
    <source>
        <dbReference type="ARBA" id="ARBA00023082"/>
    </source>
</evidence>
<evidence type="ECO:0000313" key="7">
    <source>
        <dbReference type="EMBL" id="RCX13548.1"/>
    </source>
</evidence>
<dbReference type="InterPro" id="IPR014284">
    <property type="entry name" value="RNA_pol_sigma-70_dom"/>
</dbReference>
<protein>
    <submittedName>
        <fullName evidence="7">RNA polymerase sigma-70 factor (ECF subfamily)</fullName>
    </submittedName>
</protein>
<dbReference type="AlphaFoldDB" id="A0A369AYY6"/>
<dbReference type="InterPro" id="IPR013324">
    <property type="entry name" value="RNA_pol_sigma_r3/r4-like"/>
</dbReference>
<reference evidence="7 8" key="1">
    <citation type="submission" date="2018-07" db="EMBL/GenBank/DDBJ databases">
        <title>Genomic Encyclopedia of Type Strains, Phase IV (KMG-IV): sequencing the most valuable type-strain genomes for metagenomic binning, comparative biology and taxonomic classification.</title>
        <authorList>
            <person name="Goeker M."/>
        </authorList>
    </citation>
    <scope>NUCLEOTIDE SEQUENCE [LARGE SCALE GENOMIC DNA]</scope>
    <source>
        <strain evidence="7 8">DSM 27016</strain>
    </source>
</reference>
<dbReference type="GO" id="GO:0016987">
    <property type="term" value="F:sigma factor activity"/>
    <property type="evidence" value="ECO:0007669"/>
    <property type="project" value="UniProtKB-KW"/>
</dbReference>
<evidence type="ECO:0000313" key="8">
    <source>
        <dbReference type="Proteomes" id="UP000253034"/>
    </source>
</evidence>
<keyword evidence="3" id="KW-0731">Sigma factor</keyword>
<dbReference type="GO" id="GO:0006352">
    <property type="term" value="P:DNA-templated transcription initiation"/>
    <property type="evidence" value="ECO:0007669"/>
    <property type="project" value="InterPro"/>
</dbReference>
<dbReference type="PANTHER" id="PTHR43133">
    <property type="entry name" value="RNA POLYMERASE ECF-TYPE SIGMA FACTO"/>
    <property type="match status" value="1"/>
</dbReference>
<keyword evidence="2" id="KW-0805">Transcription regulation</keyword>
<feature type="domain" description="RNA polymerase sigma-70 region 2" evidence="5">
    <location>
        <begin position="37"/>
        <end position="102"/>
    </location>
</feature>
<dbReference type="SUPFAM" id="SSF88946">
    <property type="entry name" value="Sigma2 domain of RNA polymerase sigma factors"/>
    <property type="match status" value="1"/>
</dbReference>
<dbReference type="Proteomes" id="UP000253034">
    <property type="component" value="Unassembled WGS sequence"/>
</dbReference>
<dbReference type="InterPro" id="IPR013249">
    <property type="entry name" value="RNA_pol_sigma70_r4_t2"/>
</dbReference>
<dbReference type="Pfam" id="PF04542">
    <property type="entry name" value="Sigma70_r2"/>
    <property type="match status" value="1"/>
</dbReference>
<dbReference type="RefSeq" id="WP_242987652.1">
    <property type="nucleotide sequence ID" value="NZ_QPJT01000017.1"/>
</dbReference>
<dbReference type="InterPro" id="IPR013325">
    <property type="entry name" value="RNA_pol_sigma_r2"/>
</dbReference>
<evidence type="ECO:0000259" key="5">
    <source>
        <dbReference type="Pfam" id="PF04542"/>
    </source>
</evidence>
<name>A0A369AYY6_9FIRM</name>
<sequence length="197" mass="23035">MLVLKKVQGGESGLEATDLELVQRCLSGEQEAFAEIVARYKKLIYSVVYNIINDKQEVNDAAQEVFLRIYKSLDRYNPEYKFSTWSAKIATNLCLDILRKKKLDHVPIEEIKEVSSRLDTPEDEYINKEKSSIINQAVSELPDKYRIPIVLFHQNGLSYEEITEILKEPMSIVKNRLYRARLILREKLMPRRKEEVL</sequence>
<evidence type="ECO:0000256" key="4">
    <source>
        <dbReference type="ARBA" id="ARBA00023163"/>
    </source>
</evidence>
<dbReference type="Gene3D" id="1.10.10.10">
    <property type="entry name" value="Winged helix-like DNA-binding domain superfamily/Winged helix DNA-binding domain"/>
    <property type="match status" value="1"/>
</dbReference>
<dbReference type="CDD" id="cd06171">
    <property type="entry name" value="Sigma70_r4"/>
    <property type="match status" value="1"/>
</dbReference>
<dbReference type="InterPro" id="IPR007627">
    <property type="entry name" value="RNA_pol_sigma70_r2"/>
</dbReference>
<proteinExistence type="inferred from homology"/>
<comment type="similarity">
    <text evidence="1">Belongs to the sigma-70 factor family. ECF subfamily.</text>
</comment>
<dbReference type="GO" id="GO:0003677">
    <property type="term" value="F:DNA binding"/>
    <property type="evidence" value="ECO:0007669"/>
    <property type="project" value="InterPro"/>
</dbReference>
<dbReference type="EMBL" id="QPJT01000017">
    <property type="protein sequence ID" value="RCX13548.1"/>
    <property type="molecule type" value="Genomic_DNA"/>
</dbReference>
<feature type="domain" description="RNA polymerase sigma factor 70 region 4 type 2" evidence="6">
    <location>
        <begin position="134"/>
        <end position="182"/>
    </location>
</feature>